<dbReference type="AlphaFoldDB" id="A0A517QRX7"/>
<dbReference type="EC" id="2.7.11.1" evidence="2"/>
<dbReference type="SUPFAM" id="SSF50998">
    <property type="entry name" value="Quinoprotein alcohol dehydrogenase-like"/>
    <property type="match status" value="1"/>
</dbReference>
<dbReference type="InterPro" id="IPR011047">
    <property type="entry name" value="Quinoprotein_ADH-like_sf"/>
</dbReference>
<keyword evidence="3" id="KW-1185">Reference proteome</keyword>
<name>A0A517QRX7_9PLAN</name>
<dbReference type="OrthoDB" id="244732at2"/>
<evidence type="ECO:0000313" key="3">
    <source>
        <dbReference type="Proteomes" id="UP000315724"/>
    </source>
</evidence>
<feature type="domain" description="Pyrrolo-quinoline quinone repeat" evidence="1">
    <location>
        <begin position="233"/>
        <end position="454"/>
    </location>
</feature>
<reference evidence="2 3" key="1">
    <citation type="submission" date="2019-02" db="EMBL/GenBank/DDBJ databases">
        <title>Deep-cultivation of Planctomycetes and their phenomic and genomic characterization uncovers novel biology.</title>
        <authorList>
            <person name="Wiegand S."/>
            <person name="Jogler M."/>
            <person name="Boedeker C."/>
            <person name="Pinto D."/>
            <person name="Vollmers J."/>
            <person name="Rivas-Marin E."/>
            <person name="Kohn T."/>
            <person name="Peeters S.H."/>
            <person name="Heuer A."/>
            <person name="Rast P."/>
            <person name="Oberbeckmann S."/>
            <person name="Bunk B."/>
            <person name="Jeske O."/>
            <person name="Meyerdierks A."/>
            <person name="Storesund J.E."/>
            <person name="Kallscheuer N."/>
            <person name="Luecker S."/>
            <person name="Lage O.M."/>
            <person name="Pohl T."/>
            <person name="Merkel B.J."/>
            <person name="Hornburger P."/>
            <person name="Mueller R.-W."/>
            <person name="Bruemmer F."/>
            <person name="Labrenz M."/>
            <person name="Spormann A.M."/>
            <person name="Op den Camp H."/>
            <person name="Overmann J."/>
            <person name="Amann R."/>
            <person name="Jetten M.S.M."/>
            <person name="Mascher T."/>
            <person name="Medema M.H."/>
            <person name="Devos D.P."/>
            <person name="Kaster A.-K."/>
            <person name="Ovreas L."/>
            <person name="Rohde M."/>
            <person name="Galperin M.Y."/>
            <person name="Jogler C."/>
        </authorList>
    </citation>
    <scope>NUCLEOTIDE SEQUENCE [LARGE SCALE GENOMIC DNA]</scope>
    <source>
        <strain evidence="2 3">Mal48</strain>
    </source>
</reference>
<dbReference type="Gene3D" id="2.130.10.10">
    <property type="entry name" value="YVTN repeat-like/Quinoprotein amine dehydrogenase"/>
    <property type="match status" value="1"/>
</dbReference>
<dbReference type="PANTHER" id="PTHR34512:SF30">
    <property type="entry name" value="OUTER MEMBRANE PROTEIN ASSEMBLY FACTOR BAMB"/>
    <property type="match status" value="1"/>
</dbReference>
<dbReference type="EMBL" id="CP036267">
    <property type="protein sequence ID" value="QDT34380.1"/>
    <property type="molecule type" value="Genomic_DNA"/>
</dbReference>
<dbReference type="KEGG" id="tpol:Mal48_36400"/>
<dbReference type="Proteomes" id="UP000315724">
    <property type="component" value="Chromosome"/>
</dbReference>
<dbReference type="InterPro" id="IPR018391">
    <property type="entry name" value="PQQ_b-propeller_rpt"/>
</dbReference>
<protein>
    <submittedName>
        <fullName evidence="2">Serine/threonine-protein kinase AfsK</fullName>
        <ecNumber evidence="2">2.7.11.1</ecNumber>
    </submittedName>
</protein>
<keyword evidence="2" id="KW-0418">Kinase</keyword>
<dbReference type="InterPro" id="IPR002372">
    <property type="entry name" value="PQQ_rpt_dom"/>
</dbReference>
<organism evidence="2 3">
    <name type="scientific">Thalassoglobus polymorphus</name>
    <dbReference type="NCBI Taxonomy" id="2527994"/>
    <lineage>
        <taxon>Bacteria</taxon>
        <taxon>Pseudomonadati</taxon>
        <taxon>Planctomycetota</taxon>
        <taxon>Planctomycetia</taxon>
        <taxon>Planctomycetales</taxon>
        <taxon>Planctomycetaceae</taxon>
        <taxon>Thalassoglobus</taxon>
    </lineage>
</organism>
<dbReference type="Pfam" id="PF13360">
    <property type="entry name" value="PQQ_2"/>
    <property type="match status" value="1"/>
</dbReference>
<dbReference type="InterPro" id="IPR015943">
    <property type="entry name" value="WD40/YVTN_repeat-like_dom_sf"/>
</dbReference>
<dbReference type="SMART" id="SM00564">
    <property type="entry name" value="PQQ"/>
    <property type="match status" value="4"/>
</dbReference>
<evidence type="ECO:0000259" key="1">
    <source>
        <dbReference type="Pfam" id="PF13360"/>
    </source>
</evidence>
<dbReference type="PANTHER" id="PTHR34512">
    <property type="entry name" value="CELL SURFACE PROTEIN"/>
    <property type="match status" value="1"/>
</dbReference>
<dbReference type="GO" id="GO:0004674">
    <property type="term" value="F:protein serine/threonine kinase activity"/>
    <property type="evidence" value="ECO:0007669"/>
    <property type="project" value="UniProtKB-EC"/>
</dbReference>
<proteinExistence type="predicted"/>
<evidence type="ECO:0000313" key="2">
    <source>
        <dbReference type="EMBL" id="QDT34380.1"/>
    </source>
</evidence>
<keyword evidence="2" id="KW-0808">Transferase</keyword>
<sequence>MLEHIQYWSLPSASWRGGYEVMKVSFTDTTSIEDATSKSCENWKPLLSKAICCILGILLSSAFNTPVSAQIISWPQFRGPGGQGIFENVSLPIEWSEKENIRWKCEIPGLGHSSPVHDGETCWLTTATPDGKILGVVSVNLSNGKLDKNLTIFEPQNLEKIHYDNSYASPTPVLKDKRLYVHYGTYGTACIDCESGRIVWKNNDFPVEHQGGPGSSPVIFEDMLILTLDGAQQQRVVALDLKDGSLRWERKRSAPLRPNPITHRAFSTPLLYEYKGSTQLLSPGADQIHAYDPATGNEIWHARYVGFSTVPCPTAQGNIAVFCTGYFQPELWAVTLDGSGDITESHRKWKFRGPIPDIPSPIIVDDQVVIISNKGVATGLDLQSGKRKWVLRVGGNFSASPIYANGLIYLCSEEGVTKIIDPQTKKPRIKQANRLEDGIKATPAIINNDLLIRTTKALYRINTD</sequence>
<gene>
    <name evidence="2" type="primary">afsK_4</name>
    <name evidence="2" type="ORF">Mal48_36400</name>
</gene>
<accession>A0A517QRX7</accession>